<comment type="caution">
    <text evidence="10">The sequence shown here is derived from an EMBL/GenBank/DDBJ whole genome shotgun (WGS) entry which is preliminary data.</text>
</comment>
<evidence type="ECO:0000256" key="1">
    <source>
        <dbReference type="ARBA" id="ARBA00022553"/>
    </source>
</evidence>
<feature type="domain" description="Response regulatory" evidence="8">
    <location>
        <begin position="3"/>
        <end position="117"/>
    </location>
</feature>
<reference evidence="10 11" key="1">
    <citation type="submission" date="2023-01" db="EMBL/GenBank/DDBJ databases">
        <title>Description of Helicobacter ibis sp. nov. isolated from faecal droppings of black-faced ibis (Theristicus melanopis).</title>
        <authorList>
            <person name="Lopez-Cantillo M."/>
            <person name="Vidal-Veuthey B."/>
            <person name="Mella A."/>
            <person name="De La Haba R."/>
            <person name="Collado L."/>
        </authorList>
    </citation>
    <scope>NUCLEOTIDE SEQUENCE [LARGE SCALE GENOMIC DNA]</scope>
    <source>
        <strain evidence="10 11">A82</strain>
    </source>
</reference>
<dbReference type="Gene3D" id="3.40.50.2300">
    <property type="match status" value="1"/>
</dbReference>
<dbReference type="Pfam" id="PF00486">
    <property type="entry name" value="Trans_reg_C"/>
    <property type="match status" value="1"/>
</dbReference>
<keyword evidence="1 6" id="KW-0597">Phosphoprotein</keyword>
<dbReference type="InterPro" id="IPR001789">
    <property type="entry name" value="Sig_transdc_resp-reg_receiver"/>
</dbReference>
<keyword evidence="11" id="KW-1185">Reference proteome</keyword>
<evidence type="ECO:0000313" key="11">
    <source>
        <dbReference type="Proteomes" id="UP001210261"/>
    </source>
</evidence>
<dbReference type="InterPro" id="IPR016032">
    <property type="entry name" value="Sig_transdc_resp-reg_C-effctor"/>
</dbReference>
<dbReference type="PROSITE" id="PS50110">
    <property type="entry name" value="RESPONSE_REGULATORY"/>
    <property type="match status" value="1"/>
</dbReference>
<evidence type="ECO:0000256" key="4">
    <source>
        <dbReference type="ARBA" id="ARBA00023125"/>
    </source>
</evidence>
<evidence type="ECO:0000256" key="5">
    <source>
        <dbReference type="ARBA" id="ARBA00023163"/>
    </source>
</evidence>
<evidence type="ECO:0000259" key="9">
    <source>
        <dbReference type="PROSITE" id="PS51755"/>
    </source>
</evidence>
<organism evidence="10 11">
    <name type="scientific">Helicobacter ibis</name>
    <dbReference type="NCBI Taxonomy" id="2962633"/>
    <lineage>
        <taxon>Bacteria</taxon>
        <taxon>Pseudomonadati</taxon>
        <taxon>Campylobacterota</taxon>
        <taxon>Epsilonproteobacteria</taxon>
        <taxon>Campylobacterales</taxon>
        <taxon>Helicobacteraceae</taxon>
        <taxon>Helicobacter</taxon>
    </lineage>
</organism>
<evidence type="ECO:0000259" key="8">
    <source>
        <dbReference type="PROSITE" id="PS50110"/>
    </source>
</evidence>
<feature type="modified residue" description="4-aspartylphosphate" evidence="6">
    <location>
        <position position="52"/>
    </location>
</feature>
<dbReference type="PANTHER" id="PTHR48111">
    <property type="entry name" value="REGULATOR OF RPOS"/>
    <property type="match status" value="1"/>
</dbReference>
<dbReference type="SUPFAM" id="SSF46894">
    <property type="entry name" value="C-terminal effector domain of the bipartite response regulators"/>
    <property type="match status" value="1"/>
</dbReference>
<dbReference type="InterPro" id="IPR039420">
    <property type="entry name" value="WalR-like"/>
</dbReference>
<dbReference type="EMBL" id="JAQHXR010000002">
    <property type="protein sequence ID" value="MDA3969024.1"/>
    <property type="molecule type" value="Genomic_DNA"/>
</dbReference>
<feature type="domain" description="OmpR/PhoB-type" evidence="9">
    <location>
        <begin position="123"/>
        <end position="217"/>
    </location>
</feature>
<dbReference type="Gene3D" id="1.10.10.10">
    <property type="entry name" value="Winged helix-like DNA-binding domain superfamily/Winged helix DNA-binding domain"/>
    <property type="match status" value="1"/>
</dbReference>
<dbReference type="InterPro" id="IPR036388">
    <property type="entry name" value="WH-like_DNA-bd_sf"/>
</dbReference>
<proteinExistence type="predicted"/>
<dbReference type="RefSeq" id="WP_271021316.1">
    <property type="nucleotide sequence ID" value="NZ_JAQHXR010000002.1"/>
</dbReference>
<accession>A0ABT4VE93</accession>
<evidence type="ECO:0000256" key="6">
    <source>
        <dbReference type="PROSITE-ProRule" id="PRU00169"/>
    </source>
</evidence>
<dbReference type="Proteomes" id="UP001210261">
    <property type="component" value="Unassembled WGS sequence"/>
</dbReference>
<protein>
    <submittedName>
        <fullName evidence="10">Response regulator transcription factor</fullName>
    </submittedName>
</protein>
<evidence type="ECO:0000256" key="3">
    <source>
        <dbReference type="ARBA" id="ARBA00023015"/>
    </source>
</evidence>
<keyword evidence="3" id="KW-0805">Transcription regulation</keyword>
<evidence type="ECO:0000313" key="10">
    <source>
        <dbReference type="EMBL" id="MDA3969024.1"/>
    </source>
</evidence>
<dbReference type="SUPFAM" id="SSF52172">
    <property type="entry name" value="CheY-like"/>
    <property type="match status" value="1"/>
</dbReference>
<dbReference type="SMART" id="SM00862">
    <property type="entry name" value="Trans_reg_C"/>
    <property type="match status" value="1"/>
</dbReference>
<evidence type="ECO:0000256" key="7">
    <source>
        <dbReference type="PROSITE-ProRule" id="PRU01091"/>
    </source>
</evidence>
<keyword evidence="4 7" id="KW-0238">DNA-binding</keyword>
<keyword evidence="5" id="KW-0804">Transcription</keyword>
<gene>
    <name evidence="10" type="ORF">PF021_04965</name>
</gene>
<dbReference type="InterPro" id="IPR011006">
    <property type="entry name" value="CheY-like_superfamily"/>
</dbReference>
<name>A0ABT4VE93_9HELI</name>
<dbReference type="InterPro" id="IPR001867">
    <property type="entry name" value="OmpR/PhoB-type_DNA-bd"/>
</dbReference>
<evidence type="ECO:0000256" key="2">
    <source>
        <dbReference type="ARBA" id="ARBA00023012"/>
    </source>
</evidence>
<dbReference type="PANTHER" id="PTHR48111:SF1">
    <property type="entry name" value="TWO-COMPONENT RESPONSE REGULATOR ORR33"/>
    <property type="match status" value="1"/>
</dbReference>
<dbReference type="Pfam" id="PF00072">
    <property type="entry name" value="Response_reg"/>
    <property type="match status" value="1"/>
</dbReference>
<dbReference type="SMART" id="SM00448">
    <property type="entry name" value="REC"/>
    <property type="match status" value="1"/>
</dbReference>
<feature type="DNA-binding region" description="OmpR/PhoB-type" evidence="7">
    <location>
        <begin position="123"/>
        <end position="217"/>
    </location>
</feature>
<sequence length="218" mass="25009">MAKIMLLEDDIALQEIISESLVEEGYEVTCCSDGLEATSMIYENHFDVLLLDVMVPNMSGFEALKYIRDSGDMTPAIFITSLQSIEDLEVGFNSGCDDYIKKPFEIKELLLRIQCILKRTNSSCVVDFHNGYSFDMSDGILYLNGNAQKMPLKERELLKLLLQHKQHFVSLNDIYETLWGDDEPSELSLRVYIKNLRQIVGKERIVTYRGEGYCYSNE</sequence>
<dbReference type="PROSITE" id="PS51755">
    <property type="entry name" value="OMPR_PHOB"/>
    <property type="match status" value="1"/>
</dbReference>
<keyword evidence="2" id="KW-0902">Two-component regulatory system</keyword>